<dbReference type="EMBL" id="UFUW01000001">
    <property type="protein sequence ID" value="SUX20817.1"/>
    <property type="molecule type" value="Genomic_DNA"/>
</dbReference>
<accession>A0A381E3Z2</accession>
<protein>
    <submittedName>
        <fullName evidence="1">Uncharacterized protein</fullName>
    </submittedName>
</protein>
<dbReference type="AlphaFoldDB" id="A0A381E3Z2"/>
<organism evidence="1 2">
    <name type="scientific">Cardiobacterium valvarum</name>
    <dbReference type="NCBI Taxonomy" id="194702"/>
    <lineage>
        <taxon>Bacteria</taxon>
        <taxon>Pseudomonadati</taxon>
        <taxon>Pseudomonadota</taxon>
        <taxon>Gammaproteobacteria</taxon>
        <taxon>Cardiobacteriales</taxon>
        <taxon>Cardiobacteriaceae</taxon>
        <taxon>Cardiobacterium</taxon>
    </lineage>
</organism>
<evidence type="ECO:0000313" key="2">
    <source>
        <dbReference type="Proteomes" id="UP000254572"/>
    </source>
</evidence>
<evidence type="ECO:0000313" key="1">
    <source>
        <dbReference type="EMBL" id="SUX20817.1"/>
    </source>
</evidence>
<reference evidence="1 2" key="1">
    <citation type="submission" date="2018-06" db="EMBL/GenBank/DDBJ databases">
        <authorList>
            <consortium name="Pathogen Informatics"/>
            <person name="Doyle S."/>
        </authorList>
    </citation>
    <scope>NUCLEOTIDE SEQUENCE [LARGE SCALE GENOMIC DNA]</scope>
    <source>
        <strain evidence="1 2">NCTC13294</strain>
    </source>
</reference>
<keyword evidence="2" id="KW-1185">Reference proteome</keyword>
<proteinExistence type="predicted"/>
<dbReference type="Proteomes" id="UP000254572">
    <property type="component" value="Unassembled WGS sequence"/>
</dbReference>
<gene>
    <name evidence="1" type="ORF">NCTC13294_00841</name>
</gene>
<sequence length="124" mass="13764">MTYPTIRLCQYRPAEPSFGANKAYWLATVGGKRFDALLTKPLTLRFSLRSPRTGDDPDAVPGTGDIVFLTESYAGMREERMHREMVAVCAAASHRLVTLSPAYRINVGNWADGIYTPLHGEHHG</sequence>
<name>A0A381E3Z2_9GAMM</name>
<dbReference type="RefSeq" id="WP_115611107.1">
    <property type="nucleotide sequence ID" value="NZ_JBHLZC010000001.1"/>
</dbReference>